<reference evidence="2 3" key="1">
    <citation type="submission" date="2018-11" db="EMBL/GenBank/DDBJ databases">
        <authorList>
            <consortium name="Pathogen Informatics"/>
        </authorList>
    </citation>
    <scope>NUCLEOTIDE SEQUENCE [LARGE SCALE GENOMIC DNA]</scope>
    <source>
        <strain>Denwood</strain>
        <strain evidence="3">Zambia</strain>
    </source>
</reference>
<evidence type="ECO:0000313" key="3">
    <source>
        <dbReference type="Proteomes" id="UP000269396"/>
    </source>
</evidence>
<protein>
    <submittedName>
        <fullName evidence="2">Uncharacterized protein</fullName>
    </submittedName>
</protein>
<evidence type="ECO:0000256" key="1">
    <source>
        <dbReference type="SAM" id="MobiDB-lite"/>
    </source>
</evidence>
<proteinExistence type="predicted"/>
<dbReference type="EMBL" id="UZAL01001690">
    <property type="protein sequence ID" value="VDO78760.1"/>
    <property type="molecule type" value="Genomic_DNA"/>
</dbReference>
<feature type="region of interest" description="Disordered" evidence="1">
    <location>
        <begin position="15"/>
        <end position="38"/>
    </location>
</feature>
<dbReference type="Proteomes" id="UP000269396">
    <property type="component" value="Unassembled WGS sequence"/>
</dbReference>
<organism evidence="2 3">
    <name type="scientific">Schistosoma mattheei</name>
    <dbReference type="NCBI Taxonomy" id="31246"/>
    <lineage>
        <taxon>Eukaryota</taxon>
        <taxon>Metazoa</taxon>
        <taxon>Spiralia</taxon>
        <taxon>Lophotrochozoa</taxon>
        <taxon>Platyhelminthes</taxon>
        <taxon>Trematoda</taxon>
        <taxon>Digenea</taxon>
        <taxon>Strigeidida</taxon>
        <taxon>Schistosomatoidea</taxon>
        <taxon>Schistosomatidae</taxon>
        <taxon>Schistosoma</taxon>
    </lineage>
</organism>
<evidence type="ECO:0000313" key="2">
    <source>
        <dbReference type="EMBL" id="VDO78760.1"/>
    </source>
</evidence>
<name>A0A3P7XUS2_9TREM</name>
<keyword evidence="3" id="KW-1185">Reference proteome</keyword>
<accession>A0A3P7XUS2</accession>
<gene>
    <name evidence="2" type="ORF">SMTD_LOCUS1502</name>
</gene>
<sequence length="38" mass="3692">MINCADFSVGEANGAAKSAAGVVDPGSGQDVIPGQETK</sequence>
<dbReference type="AlphaFoldDB" id="A0A3P7XUS2"/>